<sequence>MSDLQFRKSDISTLLIAEEEQSTWSPCWRAFISNEELSGTTFPLQKLWNQKGIFIFAKTSPQQFQDFIQKVRAFVTATTNDSRLHTTILILSDSNAGDLNTQNAWYLNLRKAAQGTGRYVSLNPMNIDIGRYVVFSIPEKCSVRLDKTHQHIHVQKMNPSPAEHFIFSRVASQSDTSIRGNETFLPFIGPSGGSFRFLLDTTEQELFINFEITMNYYYSSESVREPVQRLEFPIFQPRDAKRLSFQASVDPANQENMLSPNTESRTFLAFDPDWSQSSDTLSSYYVTQFGHEVRLIPSASYMVNPEGLPYLIPDSSCGMMVFSRQRKDSISDEFTMRILPRGRYHLEVPSVGPSHTEPVHIICGISGTETIACLVKTEEFAGDILDFQVGHPGYSPIFGLEPGRRLASYHEPLLTDEFVTTRVAVRAMEGRISSGYPIRYLSQPEEEAQFQSVDHKRVLDFYESTVADLTNAVIAVPLIPHAGITPGPLWTEGDFERRIAALVRKEMMDSLFFNQVQPLYQEEVQAATPQGLLVHDNGSQWTKLLLAKSKNLELSFRDVSRELKNAFQTNQMFLVISRNLSGRVNKFDNLMSIAGWPFQIQLPVDDENSPLQNVIVFKYGAGTVLDYVKDPKRWTRASEFNKEGEMIELANWLNDQCEEAISLSKKDDDESKAFENLASILQDETWNGMLSFRVSIIPQQMPKNFKCLLGGMDPANLFAHHFGFAFSRISSDDAGLQIDDSSLFGLIRYKDAGMRTHDDDSAFDFKVTKLEALFLNSELALFDAKMNLAVRKLFGNNVMSLPNIEFESSQEEQNGIQTYVFRTAAEHHIKLNNNILPAVQFIKASFETLDDTGGQIKTRFSFQGSLIFGQLAQDVFSFADDVDPTIATKGLAYTNLGVQLVFPEAVSFRQLKKDFAFDPFSILLDRSQSFIRENSLLNSIPLEISKFITGKGISELLESGYMPVSTGLEEKPIDKEEWFGIEFIMDLGSLGGLGSNPKVLANVAVCWSADCGVFVGLRIPGVNMAQSLLKLQQVVDTQFEGICLADEVSSLDGNRRYSLVLQNLTQRFLGQTFSPETGDANKIILFPGPDALSGSLGWYGAVQDTGGAEP</sequence>
<dbReference type="OrthoDB" id="9797178at2"/>
<protein>
    <submittedName>
        <fullName evidence="1">Uncharacterized protein</fullName>
    </submittedName>
</protein>
<dbReference type="Proteomes" id="UP000036932">
    <property type="component" value="Unassembled WGS sequence"/>
</dbReference>
<evidence type="ECO:0000313" key="2">
    <source>
        <dbReference type="Proteomes" id="UP000036932"/>
    </source>
</evidence>
<evidence type="ECO:0000313" key="1">
    <source>
        <dbReference type="EMBL" id="KOR89305.1"/>
    </source>
</evidence>
<organism evidence="1 2">
    <name type="scientific">Paenibacillus solani</name>
    <dbReference type="NCBI Taxonomy" id="1705565"/>
    <lineage>
        <taxon>Bacteria</taxon>
        <taxon>Bacillati</taxon>
        <taxon>Bacillota</taxon>
        <taxon>Bacilli</taxon>
        <taxon>Bacillales</taxon>
        <taxon>Paenibacillaceae</taxon>
        <taxon>Paenibacillus</taxon>
    </lineage>
</organism>
<keyword evidence="2" id="KW-1185">Reference proteome</keyword>
<reference evidence="2" key="1">
    <citation type="submission" date="2015-08" db="EMBL/GenBank/DDBJ databases">
        <title>Genome sequencing project for genomic taxonomy and phylogenomics of Bacillus-like bacteria.</title>
        <authorList>
            <person name="Liu B."/>
            <person name="Wang J."/>
            <person name="Zhu Y."/>
            <person name="Liu G."/>
            <person name="Chen Q."/>
            <person name="Chen Z."/>
            <person name="Lan J."/>
            <person name="Che J."/>
            <person name="Ge C."/>
            <person name="Shi H."/>
            <person name="Pan Z."/>
            <person name="Liu X."/>
        </authorList>
    </citation>
    <scope>NUCLEOTIDE SEQUENCE [LARGE SCALE GENOMIC DNA]</scope>
    <source>
        <strain evidence="2">FJAT-22460</strain>
    </source>
</reference>
<dbReference type="PATRIC" id="fig|1705565.3.peg.3812"/>
<comment type="caution">
    <text evidence="1">The sequence shown here is derived from an EMBL/GenBank/DDBJ whole genome shotgun (WGS) entry which is preliminary data.</text>
</comment>
<accession>A0A0M1P4R7</accession>
<name>A0A0M1P4R7_9BACL</name>
<proteinExistence type="predicted"/>
<gene>
    <name evidence="1" type="ORF">AM231_09210</name>
</gene>
<dbReference type="RefSeq" id="WP_054402358.1">
    <property type="nucleotide sequence ID" value="NZ_LIUT01000001.1"/>
</dbReference>
<dbReference type="EMBL" id="LIUT01000001">
    <property type="protein sequence ID" value="KOR89305.1"/>
    <property type="molecule type" value="Genomic_DNA"/>
</dbReference>
<dbReference type="AlphaFoldDB" id="A0A0M1P4R7"/>